<organism evidence="1">
    <name type="scientific">Human immunodeficiency virus type 1</name>
    <name type="common">HIV-1</name>
    <dbReference type="NCBI Taxonomy" id="11676"/>
    <lineage>
        <taxon>Viruses</taxon>
        <taxon>Riboviria</taxon>
        <taxon>Pararnavirae</taxon>
        <taxon>Artverviricota</taxon>
        <taxon>Revtraviricetes</taxon>
        <taxon>Ortervirales</taxon>
        <taxon>Retroviridae</taxon>
        <taxon>Orthoretrovirinae</taxon>
        <taxon>Lentivirus</taxon>
        <taxon>Lentivirus humimdef1</taxon>
    </lineage>
</organism>
<evidence type="ECO:0000313" key="1">
    <source>
        <dbReference type="EMBL" id="ACJ72461.1"/>
    </source>
</evidence>
<dbReference type="Gene3D" id="2.170.40.20">
    <property type="entry name" value="Human immunodeficiency virus 1, Gp160, envelope glycoprotein"/>
    <property type="match status" value="1"/>
</dbReference>
<organismHost>
    <name type="scientific">Homo sapiens</name>
    <name type="common">Human</name>
    <dbReference type="NCBI Taxonomy" id="9606"/>
</organismHost>
<keyword evidence="1" id="KW-0261">Viral envelope protein</keyword>
<feature type="non-terminal residue" evidence="1">
    <location>
        <position position="1"/>
    </location>
</feature>
<sequence>KTILGTAGINLVEINCTRPNNNTRRCTMGPGGEFYTRGEITRRYKERHIVTISESKNGITHLKQVLSKLRDN</sequence>
<proteinExistence type="predicted"/>
<name>B8XWE4_HV1</name>
<dbReference type="GO" id="GO:0019031">
    <property type="term" value="C:viral envelope"/>
    <property type="evidence" value="ECO:0007669"/>
    <property type="project" value="UniProtKB-KW"/>
</dbReference>
<reference evidence="1" key="1">
    <citation type="journal article" date="2008" name="Infect. Agents Cancer">
        <title>Molecular and phylogenetic analysis of HIV-1 variants circulating in Italy.</title>
        <authorList>
            <person name="Buonaguro L."/>
            <person name="Petrizzo A."/>
            <person name="Tagliamonte M."/>
            <person name="Vitone F."/>
            <person name="Re M.C."/>
            <person name="Pilotti E."/>
            <person name="Casoli C."/>
            <person name="Sbreglia C."/>
            <person name="Perrella O."/>
            <person name="Tornesello M.L."/>
            <person name="Buonaguro F.M."/>
        </authorList>
    </citation>
    <scope>NUCLEOTIDE SEQUENCE</scope>
    <source>
        <strain evidence="1">BO_07_14</strain>
    </source>
</reference>
<gene>
    <name evidence="1" type="primary">env</name>
</gene>
<feature type="non-terminal residue" evidence="1">
    <location>
        <position position="72"/>
    </location>
</feature>
<keyword evidence="1" id="KW-0946">Virion</keyword>
<accession>B8XWE4</accession>
<dbReference type="SUPFAM" id="SSF56502">
    <property type="entry name" value="gp120 core"/>
    <property type="match status" value="1"/>
</dbReference>
<dbReference type="InterPro" id="IPR036377">
    <property type="entry name" value="Gp120_core_sf"/>
</dbReference>
<dbReference type="EMBL" id="FJ447887">
    <property type="protein sequence ID" value="ACJ72461.1"/>
    <property type="molecule type" value="Genomic_DNA"/>
</dbReference>
<protein>
    <submittedName>
        <fullName evidence="1">Envelope glycoprotein</fullName>
    </submittedName>
</protein>